<keyword evidence="2" id="KW-0472">Membrane</keyword>
<feature type="transmembrane region" description="Helical" evidence="2">
    <location>
        <begin position="182"/>
        <end position="201"/>
    </location>
</feature>
<gene>
    <name evidence="3" type="ORF">OEZ85_004098</name>
</gene>
<accession>A0ABY8UH49</accession>
<keyword evidence="4" id="KW-1185">Reference proteome</keyword>
<sequence length="210" mass="23035">MMLANSKVVARRAAVASTRSATPLLPRRLVVRKFKEGEQADTSQQGGKAPKNPITGEPLTPVTNKDKEGYQASTLAGQTDDTKARIFSQLDAQPGGRPFGEMQAFDGLGPEVTNSRLAMLGFAIAAFWELTQGIDVFEQIKRYPLITIATFVIFTAASWIPFMQGQSYNVKSGPFTPNLEVTTGRIAMIGFVGLILNEAYFQRPFFPHLF</sequence>
<name>A0ABY8UH49_TETOB</name>
<dbReference type="EMBL" id="CP126217">
    <property type="protein sequence ID" value="WIA19486.1"/>
    <property type="molecule type" value="Genomic_DNA"/>
</dbReference>
<dbReference type="Proteomes" id="UP001244341">
    <property type="component" value="Chromosome 10b"/>
</dbReference>
<evidence type="ECO:0000313" key="4">
    <source>
        <dbReference type="Proteomes" id="UP001244341"/>
    </source>
</evidence>
<evidence type="ECO:0000313" key="3">
    <source>
        <dbReference type="EMBL" id="WIA19486.1"/>
    </source>
</evidence>
<keyword evidence="2" id="KW-1133">Transmembrane helix</keyword>
<reference evidence="3 4" key="1">
    <citation type="submission" date="2023-05" db="EMBL/GenBank/DDBJ databases">
        <title>A 100% complete, gapless, phased diploid assembly of the Scenedesmus obliquus UTEX 3031 genome.</title>
        <authorList>
            <person name="Biondi T.C."/>
            <person name="Hanschen E.R."/>
            <person name="Kwon T."/>
            <person name="Eng W."/>
            <person name="Kruse C.P.S."/>
            <person name="Koehler S.I."/>
            <person name="Kunde Y."/>
            <person name="Gleasner C.D."/>
            <person name="You Mak K.T."/>
            <person name="Polle J."/>
            <person name="Hovde B.T."/>
            <person name="Starkenburg S.R."/>
        </authorList>
    </citation>
    <scope>NUCLEOTIDE SEQUENCE [LARGE SCALE GENOMIC DNA]</scope>
    <source>
        <strain evidence="3 4">DOE0152z</strain>
    </source>
</reference>
<organism evidence="3 4">
    <name type="scientific">Tetradesmus obliquus</name>
    <name type="common">Green alga</name>
    <name type="synonym">Acutodesmus obliquus</name>
    <dbReference type="NCBI Taxonomy" id="3088"/>
    <lineage>
        <taxon>Eukaryota</taxon>
        <taxon>Viridiplantae</taxon>
        <taxon>Chlorophyta</taxon>
        <taxon>core chlorophytes</taxon>
        <taxon>Chlorophyceae</taxon>
        <taxon>CS clade</taxon>
        <taxon>Sphaeropleales</taxon>
        <taxon>Scenedesmaceae</taxon>
        <taxon>Tetradesmus</taxon>
    </lineage>
</organism>
<feature type="transmembrane region" description="Helical" evidence="2">
    <location>
        <begin position="143"/>
        <end position="162"/>
    </location>
</feature>
<proteinExistence type="predicted"/>
<evidence type="ECO:0000256" key="2">
    <source>
        <dbReference type="SAM" id="Phobius"/>
    </source>
</evidence>
<feature type="region of interest" description="Disordered" evidence="1">
    <location>
        <begin position="36"/>
        <end position="66"/>
    </location>
</feature>
<dbReference type="SUPFAM" id="SSF103511">
    <property type="entry name" value="Chlorophyll a-b binding protein"/>
    <property type="match status" value="1"/>
</dbReference>
<evidence type="ECO:0000256" key="1">
    <source>
        <dbReference type="SAM" id="MobiDB-lite"/>
    </source>
</evidence>
<keyword evidence="2" id="KW-0812">Transmembrane</keyword>
<protein>
    <submittedName>
        <fullName evidence="3">Uncharacterized protein</fullName>
    </submittedName>
</protein>